<evidence type="ECO:0000313" key="2">
    <source>
        <dbReference type="EMBL" id="EQM63214.1"/>
    </source>
</evidence>
<keyword evidence="2" id="KW-0449">Lipoprotein</keyword>
<reference evidence="2 3" key="1">
    <citation type="submission" date="2013-07" db="EMBL/GenBank/DDBJ databases">
        <title>Isolation of a new Chlamydia species from the feral Sacred Ibis (Threskiornis aethiopicus): Chlamydia ibidis.</title>
        <authorList>
            <person name="Vorimore F."/>
            <person name="Hsia R.-C."/>
            <person name="Huot-Creasy H."/>
            <person name="Bastian S."/>
            <person name="Deruyter L."/>
            <person name="Passet A."/>
            <person name="Sachse K."/>
            <person name="Bavoil P."/>
            <person name="Myers G."/>
            <person name="Laroucau K."/>
        </authorList>
    </citation>
    <scope>NUCLEOTIDE SEQUENCE [LARGE SCALE GENOMIC DNA]</scope>
    <source>
        <strain evidence="2 3">10-1398/6</strain>
    </source>
</reference>
<feature type="transmembrane region" description="Helical" evidence="1">
    <location>
        <begin position="6"/>
        <end position="26"/>
    </location>
</feature>
<keyword evidence="1" id="KW-0812">Transmembrane</keyword>
<dbReference type="Proteomes" id="UP000016064">
    <property type="component" value="Unassembled WGS sequence"/>
</dbReference>
<organism evidence="2 3">
    <name type="scientific">Chlamydia ibidis 10-1398/6</name>
    <dbReference type="NCBI Taxonomy" id="1046581"/>
    <lineage>
        <taxon>Bacteria</taxon>
        <taxon>Pseudomonadati</taxon>
        <taxon>Chlamydiota</taxon>
        <taxon>Chlamydiia</taxon>
        <taxon>Chlamydiales</taxon>
        <taxon>Chlamydiaceae</taxon>
        <taxon>Chlamydia/Chlamydophila group</taxon>
        <taxon>Chlamydia</taxon>
    </lineage>
</organism>
<keyword evidence="3" id="KW-1185">Reference proteome</keyword>
<accession>A0ABP2XG31</accession>
<dbReference type="RefSeq" id="WP_020370682.1">
    <property type="nucleotide sequence ID" value="NZ_APJW01000001.1"/>
</dbReference>
<evidence type="ECO:0000256" key="1">
    <source>
        <dbReference type="SAM" id="Phobius"/>
    </source>
</evidence>
<keyword evidence="1" id="KW-0472">Membrane</keyword>
<name>A0ABP2XG31_9CHLA</name>
<sequence length="194" mass="22370">MKRSYIVSILLVLSVVCSFPIAGIIYRHVAKTKRLQLLNSHVLSLKLERDRSAAISKKNTALMLNRKSFRYEDFQQASQAIILLQKERETLASLPKDSLITHSKEVWARQKTINNSNNRLIWFTEDLGDDLICIRLQSPVEVDSKNIQEIFYLLNPDNSNAPLAFFTHWEMTKHVTPLGNEVWFINAEAISRCL</sequence>
<gene>
    <name evidence="2" type="ORF">H359_0026</name>
</gene>
<dbReference type="EMBL" id="APJW01000001">
    <property type="protein sequence ID" value="EQM63214.1"/>
    <property type="molecule type" value="Genomic_DNA"/>
</dbReference>
<keyword evidence="1" id="KW-1133">Transmembrane helix</keyword>
<protein>
    <submittedName>
        <fullName evidence="2">Lipoprotein</fullName>
    </submittedName>
</protein>
<evidence type="ECO:0000313" key="3">
    <source>
        <dbReference type="Proteomes" id="UP000016064"/>
    </source>
</evidence>
<proteinExistence type="predicted"/>
<comment type="caution">
    <text evidence="2">The sequence shown here is derived from an EMBL/GenBank/DDBJ whole genome shotgun (WGS) entry which is preliminary data.</text>
</comment>